<dbReference type="InterPro" id="IPR008984">
    <property type="entry name" value="SMAD_FHA_dom_sf"/>
</dbReference>
<dbReference type="SUPFAM" id="SSF49879">
    <property type="entry name" value="SMAD/FHA domain"/>
    <property type="match status" value="1"/>
</dbReference>
<proteinExistence type="inferred from homology"/>
<dbReference type="AlphaFoldDB" id="A0A5C3QMK1"/>
<evidence type="ECO:0000256" key="3">
    <source>
        <dbReference type="ARBA" id="ARBA00022679"/>
    </source>
</evidence>
<organism evidence="14 15">
    <name type="scientific">Pterulicium gracile</name>
    <dbReference type="NCBI Taxonomy" id="1884261"/>
    <lineage>
        <taxon>Eukaryota</taxon>
        <taxon>Fungi</taxon>
        <taxon>Dikarya</taxon>
        <taxon>Basidiomycota</taxon>
        <taxon>Agaricomycotina</taxon>
        <taxon>Agaricomycetes</taxon>
        <taxon>Agaricomycetidae</taxon>
        <taxon>Agaricales</taxon>
        <taxon>Pleurotineae</taxon>
        <taxon>Pterulaceae</taxon>
        <taxon>Pterulicium</taxon>
    </lineage>
</organism>
<comment type="similarity">
    <text evidence="1">Belongs to the protein kinase superfamily. CAMK Ser/Thr protein kinase family. CHEK2 subfamily.</text>
</comment>
<dbReference type="Pfam" id="PF00069">
    <property type="entry name" value="Pkinase"/>
    <property type="match status" value="1"/>
</dbReference>
<feature type="region of interest" description="Disordered" evidence="11">
    <location>
        <begin position="1"/>
        <end position="49"/>
    </location>
</feature>
<keyword evidence="3" id="KW-0808">Transferase</keyword>
<feature type="binding site" evidence="8 10">
    <location>
        <position position="210"/>
    </location>
    <ligand>
        <name>ATP</name>
        <dbReference type="ChEBI" id="CHEBI:30616"/>
    </ligand>
</feature>
<evidence type="ECO:0000256" key="6">
    <source>
        <dbReference type="ARBA" id="ARBA00022840"/>
    </source>
</evidence>
<feature type="compositionally biased region" description="Pro residues" evidence="11">
    <location>
        <begin position="500"/>
        <end position="513"/>
    </location>
</feature>
<feature type="compositionally biased region" description="Low complexity" evidence="11">
    <location>
        <begin position="558"/>
        <end position="575"/>
    </location>
</feature>
<dbReference type="SUPFAM" id="SSF56112">
    <property type="entry name" value="Protein kinase-like (PK-like)"/>
    <property type="match status" value="1"/>
</dbReference>
<keyword evidence="6 8" id="KW-0067">ATP-binding</keyword>
<feature type="cross-link" description="Glycyl lysine isopeptide (Lys-Gly) (interchain with G-Cter in SUMO2)" evidence="9">
    <location>
        <position position="317"/>
    </location>
</feature>
<dbReference type="STRING" id="1884261.A0A5C3QMK1"/>
<feature type="domain" description="Protein kinase" evidence="13">
    <location>
        <begin position="181"/>
        <end position="453"/>
    </location>
</feature>
<feature type="compositionally biased region" description="Basic and acidic residues" evidence="11">
    <location>
        <begin position="631"/>
        <end position="640"/>
    </location>
</feature>
<reference evidence="14 15" key="1">
    <citation type="journal article" date="2019" name="Nat. Ecol. Evol.">
        <title>Megaphylogeny resolves global patterns of mushroom evolution.</title>
        <authorList>
            <person name="Varga T."/>
            <person name="Krizsan K."/>
            <person name="Foldi C."/>
            <person name="Dima B."/>
            <person name="Sanchez-Garcia M."/>
            <person name="Sanchez-Ramirez S."/>
            <person name="Szollosi G.J."/>
            <person name="Szarkandi J.G."/>
            <person name="Papp V."/>
            <person name="Albert L."/>
            <person name="Andreopoulos W."/>
            <person name="Angelini C."/>
            <person name="Antonin V."/>
            <person name="Barry K.W."/>
            <person name="Bougher N.L."/>
            <person name="Buchanan P."/>
            <person name="Buyck B."/>
            <person name="Bense V."/>
            <person name="Catcheside P."/>
            <person name="Chovatia M."/>
            <person name="Cooper J."/>
            <person name="Damon W."/>
            <person name="Desjardin D."/>
            <person name="Finy P."/>
            <person name="Geml J."/>
            <person name="Haridas S."/>
            <person name="Hughes K."/>
            <person name="Justo A."/>
            <person name="Karasinski D."/>
            <person name="Kautmanova I."/>
            <person name="Kiss B."/>
            <person name="Kocsube S."/>
            <person name="Kotiranta H."/>
            <person name="LaButti K.M."/>
            <person name="Lechner B.E."/>
            <person name="Liimatainen K."/>
            <person name="Lipzen A."/>
            <person name="Lukacs Z."/>
            <person name="Mihaltcheva S."/>
            <person name="Morgado L.N."/>
            <person name="Niskanen T."/>
            <person name="Noordeloos M.E."/>
            <person name="Ohm R.A."/>
            <person name="Ortiz-Santana B."/>
            <person name="Ovrebo C."/>
            <person name="Racz N."/>
            <person name="Riley R."/>
            <person name="Savchenko A."/>
            <person name="Shiryaev A."/>
            <person name="Soop K."/>
            <person name="Spirin V."/>
            <person name="Szebenyi C."/>
            <person name="Tomsovsky M."/>
            <person name="Tulloss R.E."/>
            <person name="Uehling J."/>
            <person name="Grigoriev I.V."/>
            <person name="Vagvolgyi C."/>
            <person name="Papp T."/>
            <person name="Martin F.M."/>
            <person name="Miettinen O."/>
            <person name="Hibbett D.S."/>
            <person name="Nagy L.G."/>
        </authorList>
    </citation>
    <scope>NUCLEOTIDE SEQUENCE [LARGE SCALE GENOMIC DNA]</scope>
    <source>
        <strain evidence="14 15">CBS 309.79</strain>
    </source>
</reference>
<dbReference type="FunFam" id="1.10.510.10:FF:000571">
    <property type="entry name" value="Maternal embryonic leucine zipper kinase"/>
    <property type="match status" value="1"/>
</dbReference>
<dbReference type="InterPro" id="IPR017441">
    <property type="entry name" value="Protein_kinase_ATP_BS"/>
</dbReference>
<dbReference type="SMART" id="SM00240">
    <property type="entry name" value="FHA"/>
    <property type="match status" value="1"/>
</dbReference>
<gene>
    <name evidence="14" type="ORF">BDV98DRAFT_527758</name>
</gene>
<feature type="region of interest" description="Disordered" evidence="11">
    <location>
        <begin position="549"/>
        <end position="670"/>
    </location>
</feature>
<feature type="binding site" evidence="8">
    <location>
        <position position="335"/>
    </location>
    <ligand>
        <name>ATP</name>
        <dbReference type="ChEBI" id="CHEBI:30616"/>
    </ligand>
</feature>
<dbReference type="InterPro" id="IPR000253">
    <property type="entry name" value="FHA_dom"/>
</dbReference>
<feature type="compositionally biased region" description="Basic residues" evidence="11">
    <location>
        <begin position="641"/>
        <end position="650"/>
    </location>
</feature>
<dbReference type="PROSITE" id="PS50011">
    <property type="entry name" value="PROTEIN_KINASE_DOM"/>
    <property type="match status" value="1"/>
</dbReference>
<dbReference type="PROSITE" id="PS50006">
    <property type="entry name" value="FHA_DOMAIN"/>
    <property type="match status" value="1"/>
</dbReference>
<dbReference type="Gene3D" id="1.10.510.10">
    <property type="entry name" value="Transferase(Phosphotransferase) domain 1"/>
    <property type="match status" value="1"/>
</dbReference>
<evidence type="ECO:0000256" key="2">
    <source>
        <dbReference type="ARBA" id="ARBA00022527"/>
    </source>
</evidence>
<feature type="region of interest" description="Disordered" evidence="11">
    <location>
        <begin position="495"/>
        <end position="518"/>
    </location>
</feature>
<evidence type="ECO:0000259" key="13">
    <source>
        <dbReference type="PROSITE" id="PS50011"/>
    </source>
</evidence>
<protein>
    <submittedName>
        <fullName evidence="14">Kinase-like domain-containing protein</fullName>
    </submittedName>
</protein>
<dbReference type="InterPro" id="IPR008271">
    <property type="entry name" value="Ser/Thr_kinase_AS"/>
</dbReference>
<dbReference type="PROSITE" id="PS00107">
    <property type="entry name" value="PROTEIN_KINASE_ATP"/>
    <property type="match status" value="1"/>
</dbReference>
<evidence type="ECO:0000256" key="11">
    <source>
        <dbReference type="SAM" id="MobiDB-lite"/>
    </source>
</evidence>
<feature type="compositionally biased region" description="Acidic residues" evidence="11">
    <location>
        <begin position="16"/>
        <end position="30"/>
    </location>
</feature>
<keyword evidence="15" id="KW-1185">Reference proteome</keyword>
<feature type="compositionally biased region" description="Polar residues" evidence="11">
    <location>
        <begin position="576"/>
        <end position="595"/>
    </location>
</feature>
<dbReference type="GO" id="GO:0005524">
    <property type="term" value="F:ATP binding"/>
    <property type="evidence" value="ECO:0007669"/>
    <property type="project" value="UniProtKB-UniRule"/>
</dbReference>
<evidence type="ECO:0000313" key="14">
    <source>
        <dbReference type="EMBL" id="TFL03185.1"/>
    </source>
</evidence>
<feature type="compositionally biased region" description="Acidic residues" evidence="11">
    <location>
        <begin position="609"/>
        <end position="619"/>
    </location>
</feature>
<dbReference type="OrthoDB" id="10252171at2759"/>
<evidence type="ECO:0000259" key="12">
    <source>
        <dbReference type="PROSITE" id="PS50006"/>
    </source>
</evidence>
<sequence length="670" mass="73823">MDYENENLNGHHVEADESMAELPEEEEEATQLETQPATQNSNGHTPSQTTASTLWGYLLPYRQQLHRIDFSKEERCIRVGRNPQPGRNHIVLPGNKISNDHCEIIWDGVEGEKATIKVVDKSSNGTYIAKQKVGKGMSRVLRNGDELSFGPQSELEPAEEDYRFTFFLTSAPALAGVYEKYDVTHELGTGTFATVKKGVKRDGGGLFAIKFINSKALRGQHGSRTSVATAQKQDPVEREITVLGSLAHPNVCGLKEVFLDAVGNWCLVLEYIAGGDLLDYIMTYEGVEEPMAQHFTYQMADALAYCHSLKITHRDLKPENILLTEDNPPNIKIADFGLAKMVNSLTMLRTMCGTPSYLAPEVVMQFNNSGYNETVDCWSIGVIEYSMLTNQTPFIEDENITDVRVKIAKREVDWTALRQGGFSPEVKDFIKQLLKYQPAERLTMAAALQHPWLRSYSRPSIAAPTSPAHGVKRDHTMESVNERQHSVADMSMLDATAGITPPPSTRVQDPPPASTNLHRDMSRHLMRRKEAVKNGLNLDIPQAMLDHAKRHHPAADVAGAQSGSSCASPPSGESSNAPTPTQPIAGTSAGESSQSTKKRPREELTPLSELEEDGEDNDVVMDALSPRKKGRLSDEADSAKGKKPKSRAGKPVKPASSDGVRRSSRKTAKR</sequence>
<evidence type="ECO:0000256" key="9">
    <source>
        <dbReference type="PIRSR" id="PIRSR630616-3"/>
    </source>
</evidence>
<dbReference type="InterPro" id="IPR000719">
    <property type="entry name" value="Prot_kinase_dom"/>
</dbReference>
<accession>A0A5C3QMK1</accession>
<keyword evidence="5 14" id="KW-0418">Kinase</keyword>
<dbReference type="Proteomes" id="UP000305067">
    <property type="component" value="Unassembled WGS sequence"/>
</dbReference>
<dbReference type="CDD" id="cd05117">
    <property type="entry name" value="STKc_CAMK"/>
    <property type="match status" value="1"/>
</dbReference>
<feature type="domain" description="FHA" evidence="12">
    <location>
        <begin position="77"/>
        <end position="133"/>
    </location>
</feature>
<dbReference type="SMART" id="SM00220">
    <property type="entry name" value="S_TKc"/>
    <property type="match status" value="1"/>
</dbReference>
<dbReference type="EMBL" id="ML178821">
    <property type="protein sequence ID" value="TFL03185.1"/>
    <property type="molecule type" value="Genomic_DNA"/>
</dbReference>
<evidence type="ECO:0000256" key="10">
    <source>
        <dbReference type="PROSITE-ProRule" id="PRU10141"/>
    </source>
</evidence>
<dbReference type="PANTHER" id="PTHR24350">
    <property type="entry name" value="SERINE/THREONINE-PROTEIN KINASE IAL-RELATED"/>
    <property type="match status" value="1"/>
</dbReference>
<dbReference type="Pfam" id="PF00498">
    <property type="entry name" value="FHA"/>
    <property type="match status" value="1"/>
</dbReference>
<evidence type="ECO:0000256" key="7">
    <source>
        <dbReference type="PIRSR" id="PIRSR630616-1"/>
    </source>
</evidence>
<dbReference type="InterPro" id="IPR030616">
    <property type="entry name" value="Aur-like"/>
</dbReference>
<evidence type="ECO:0000256" key="1">
    <source>
        <dbReference type="ARBA" id="ARBA00005575"/>
    </source>
</evidence>
<evidence type="ECO:0000256" key="5">
    <source>
        <dbReference type="ARBA" id="ARBA00022777"/>
    </source>
</evidence>
<keyword evidence="2" id="KW-0723">Serine/threonine-protein kinase</keyword>
<dbReference type="Gene3D" id="3.30.200.20">
    <property type="entry name" value="Phosphorylase Kinase, domain 1"/>
    <property type="match status" value="1"/>
</dbReference>
<evidence type="ECO:0000256" key="8">
    <source>
        <dbReference type="PIRSR" id="PIRSR630616-2"/>
    </source>
</evidence>
<feature type="binding site" evidence="8">
    <location>
        <begin position="319"/>
        <end position="320"/>
    </location>
    <ligand>
        <name>ATP</name>
        <dbReference type="ChEBI" id="CHEBI:30616"/>
    </ligand>
</feature>
<evidence type="ECO:0000313" key="15">
    <source>
        <dbReference type="Proteomes" id="UP000305067"/>
    </source>
</evidence>
<feature type="compositionally biased region" description="Polar residues" evidence="11">
    <location>
        <begin position="40"/>
        <end position="49"/>
    </location>
</feature>
<feature type="active site" description="Proton acceptor" evidence="7">
    <location>
        <position position="315"/>
    </location>
</feature>
<name>A0A5C3QMK1_9AGAR</name>
<evidence type="ECO:0000256" key="4">
    <source>
        <dbReference type="ARBA" id="ARBA00022741"/>
    </source>
</evidence>
<dbReference type="InterPro" id="IPR011009">
    <property type="entry name" value="Kinase-like_dom_sf"/>
</dbReference>
<dbReference type="Gene3D" id="2.60.200.20">
    <property type="match status" value="1"/>
</dbReference>
<dbReference type="CDD" id="cd00060">
    <property type="entry name" value="FHA"/>
    <property type="match status" value="1"/>
</dbReference>
<dbReference type="PROSITE" id="PS00108">
    <property type="entry name" value="PROTEIN_KINASE_ST"/>
    <property type="match status" value="1"/>
</dbReference>
<dbReference type="GO" id="GO:0004674">
    <property type="term" value="F:protein serine/threonine kinase activity"/>
    <property type="evidence" value="ECO:0007669"/>
    <property type="project" value="UniProtKB-KW"/>
</dbReference>
<keyword evidence="4 8" id="KW-0547">Nucleotide-binding</keyword>